<gene>
    <name evidence="1" type="ORF">CS063_00520</name>
</gene>
<evidence type="ECO:0000313" key="2">
    <source>
        <dbReference type="Proteomes" id="UP000224460"/>
    </source>
</evidence>
<dbReference type="EMBL" id="PEDL01000001">
    <property type="protein sequence ID" value="PHV71993.1"/>
    <property type="molecule type" value="Genomic_DNA"/>
</dbReference>
<reference evidence="1" key="1">
    <citation type="submission" date="2017-10" db="EMBL/GenBank/DDBJ databases">
        <title>Genome sequence of cellulolytic Lachnospiraceae bacterium XHS1971 isolated from hotspring sediment.</title>
        <authorList>
            <person name="Vasudevan G."/>
            <person name="Joshi A.J."/>
            <person name="Hivarkar S."/>
            <person name="Lanjekar V.B."/>
            <person name="Dhakephalkar P.K."/>
            <person name="Dagar S."/>
        </authorList>
    </citation>
    <scope>NUCLEOTIDE SEQUENCE</scope>
    <source>
        <strain evidence="1">XHS1971</strain>
    </source>
</reference>
<name>A0AC61DGJ8_9FIRM</name>
<dbReference type="Proteomes" id="UP000224460">
    <property type="component" value="Unassembled WGS sequence"/>
</dbReference>
<protein>
    <submittedName>
        <fullName evidence="1">Desulfoferrodoxin</fullName>
    </submittedName>
</protein>
<comment type="caution">
    <text evidence="1">The sequence shown here is derived from an EMBL/GenBank/DDBJ whole genome shotgun (WGS) entry which is preliminary data.</text>
</comment>
<keyword evidence="2" id="KW-1185">Reference proteome</keyword>
<proteinExistence type="predicted"/>
<sequence>MSGEQKFYRCKVCGNIVGIIEAGGGKLVCCNEAMTEIKPNTTEAATEKHLPVVSITGNEVKVVIGSVAHPMTEAHLINWVYLLTEKGGQRKCLSPNDEPCVTFALTEDDRVLAAFAYCNLHGLWKTEV</sequence>
<evidence type="ECO:0000313" key="1">
    <source>
        <dbReference type="EMBL" id="PHV71993.1"/>
    </source>
</evidence>
<organism evidence="1 2">
    <name type="scientific">Sporanaerobium hydrogeniformans</name>
    <dbReference type="NCBI Taxonomy" id="3072179"/>
    <lineage>
        <taxon>Bacteria</taxon>
        <taxon>Bacillati</taxon>
        <taxon>Bacillota</taxon>
        <taxon>Clostridia</taxon>
        <taxon>Lachnospirales</taxon>
        <taxon>Lachnospiraceae</taxon>
        <taxon>Sporanaerobium</taxon>
    </lineage>
</organism>
<accession>A0AC61DGJ8</accession>